<evidence type="ECO:0000256" key="4">
    <source>
        <dbReference type="ARBA" id="ARBA00038321"/>
    </source>
</evidence>
<dbReference type="GO" id="GO:0006511">
    <property type="term" value="P:ubiquitin-dependent protein catabolic process"/>
    <property type="evidence" value="ECO:0007669"/>
    <property type="project" value="EnsemblFungi"/>
</dbReference>
<dbReference type="KEGG" id="ncs:NCAS_0A06510"/>
<dbReference type="FunCoup" id="G0V6W2">
    <property type="interactions" value="122"/>
</dbReference>
<keyword evidence="3" id="KW-0647">Proteasome</keyword>
<reference evidence="7" key="1">
    <citation type="journal article" date="2011" name="Proc. Natl. Acad. Sci. U.S.A.">
        <title>Evolutionary erosion of yeast sex chromosomes by mating-type switching accidents.</title>
        <authorList>
            <person name="Gordon J.L."/>
            <person name="Armisen D."/>
            <person name="Proux-Wera E."/>
            <person name="Oheigeartaigh S.S."/>
            <person name="Byrne K.P."/>
            <person name="Wolfe K.H."/>
        </authorList>
    </citation>
    <scope>NUCLEOTIDE SEQUENCE [LARGE SCALE GENOMIC DNA]</scope>
    <source>
        <strain evidence="7">ATCC 76901 / BCRC 22586 / CBS 4309 / NBRC 1992 / NRRL Y-12630</strain>
    </source>
</reference>
<dbReference type="GO" id="GO:0070682">
    <property type="term" value="P:proteasome regulatory particle assembly"/>
    <property type="evidence" value="ECO:0007669"/>
    <property type="project" value="EnsemblFungi"/>
</dbReference>
<feature type="repeat" description="WD" evidence="5">
    <location>
        <begin position="135"/>
        <end position="176"/>
    </location>
</feature>
<dbReference type="PANTHER" id="PTHR19857:SF19">
    <property type="entry name" value="26S PROTEASOME REGULATORY SUBUNIT RPN14"/>
    <property type="match status" value="1"/>
</dbReference>
<evidence type="ECO:0000256" key="2">
    <source>
        <dbReference type="ARBA" id="ARBA00022737"/>
    </source>
</evidence>
<dbReference type="AlphaFoldDB" id="G0V6W2"/>
<sequence>MGNRKQTVFHIQPDFQEALEDESFYINMDRSLTEIQEFRFDVSKNGTVFRSTENADDTFTQSQQDSHLYSARLGDHKVQFRTPTWKHTSSASDIGNVTSIDAFARANDVASYIVGNEEGSISLYDSQFSHEWTQEDAHCSEITTLKFFPSGEVVLSGSSDMQLKLWSIKDASCPRIFRGHTSKITDSVLIERGRDFVSSSLDGTMKLWECGSGSTVRTFMRRENPNDGINSMALIADSNTTTIDTTTKGSNLDFGTQGKKVVAGHVSGVITIHDILTKESTIQFPSEYMAPCNSISRNPCDNNYLYAGYETGHVALWDIRSAVSPVDTITINEGLPINSIYCHGSNKLAISSGPDTSVMIDLKQDNKKFQEDTPTYLVSEDTRISKFISDPTRNALHVVGDHGFWAYFTT</sequence>
<comment type="similarity">
    <text evidence="4">Belongs to the WD repeat PAAF1/RPN14 family.</text>
</comment>
<evidence type="ECO:0000256" key="5">
    <source>
        <dbReference type="PROSITE-ProRule" id="PRU00221"/>
    </source>
</evidence>
<dbReference type="InterPro" id="IPR015943">
    <property type="entry name" value="WD40/YVTN_repeat-like_dom_sf"/>
</dbReference>
<dbReference type="GO" id="GO:0005829">
    <property type="term" value="C:cytosol"/>
    <property type="evidence" value="ECO:0007669"/>
    <property type="project" value="EnsemblFungi"/>
</dbReference>
<keyword evidence="7" id="KW-1185">Reference proteome</keyword>
<feature type="repeat" description="WD" evidence="5">
    <location>
        <begin position="177"/>
        <end position="218"/>
    </location>
</feature>
<dbReference type="GO" id="GO:0000502">
    <property type="term" value="C:proteasome complex"/>
    <property type="evidence" value="ECO:0007669"/>
    <property type="project" value="UniProtKB-KW"/>
</dbReference>
<dbReference type="InParanoid" id="G0V6W2"/>
<dbReference type="EMBL" id="HE576752">
    <property type="protein sequence ID" value="CCC67209.1"/>
    <property type="molecule type" value="Genomic_DNA"/>
</dbReference>
<dbReference type="PROSITE" id="PS50294">
    <property type="entry name" value="WD_REPEATS_REGION"/>
    <property type="match status" value="2"/>
</dbReference>
<dbReference type="Proteomes" id="UP000001640">
    <property type="component" value="Chromosome 1"/>
</dbReference>
<dbReference type="GO" id="GO:0005634">
    <property type="term" value="C:nucleus"/>
    <property type="evidence" value="ECO:0007669"/>
    <property type="project" value="EnsemblFungi"/>
</dbReference>
<dbReference type="PANTHER" id="PTHR19857">
    <property type="entry name" value="MITOCHONDRIAL DIVISION PROTEIN 1-RELATED"/>
    <property type="match status" value="1"/>
</dbReference>
<keyword evidence="1 5" id="KW-0853">WD repeat</keyword>
<dbReference type="SMART" id="SM00320">
    <property type="entry name" value="WD40"/>
    <property type="match status" value="4"/>
</dbReference>
<dbReference type="InterPro" id="IPR036322">
    <property type="entry name" value="WD40_repeat_dom_sf"/>
</dbReference>
<dbReference type="OMA" id="GYENGML"/>
<name>G0V6W2_NAUCA</name>
<organism evidence="6 7">
    <name type="scientific">Naumovozyma castellii</name>
    <name type="common">Yeast</name>
    <name type="synonym">Saccharomyces castellii</name>
    <dbReference type="NCBI Taxonomy" id="27288"/>
    <lineage>
        <taxon>Eukaryota</taxon>
        <taxon>Fungi</taxon>
        <taxon>Dikarya</taxon>
        <taxon>Ascomycota</taxon>
        <taxon>Saccharomycotina</taxon>
        <taxon>Saccharomycetes</taxon>
        <taxon>Saccharomycetales</taxon>
        <taxon>Saccharomycetaceae</taxon>
        <taxon>Naumovozyma</taxon>
    </lineage>
</organism>
<dbReference type="RefSeq" id="XP_003673591.1">
    <property type="nucleotide sequence ID" value="XM_003673543.1"/>
</dbReference>
<dbReference type="Gene3D" id="2.130.10.10">
    <property type="entry name" value="YVTN repeat-like/Quinoprotein amine dehydrogenase"/>
    <property type="match status" value="2"/>
</dbReference>
<dbReference type="SUPFAM" id="SSF50978">
    <property type="entry name" value="WD40 repeat-like"/>
    <property type="match status" value="1"/>
</dbReference>
<dbReference type="STRING" id="1064592.G0V6W2"/>
<dbReference type="InterPro" id="IPR001680">
    <property type="entry name" value="WD40_rpt"/>
</dbReference>
<dbReference type="PROSITE" id="PS50082">
    <property type="entry name" value="WD_REPEATS_2"/>
    <property type="match status" value="2"/>
</dbReference>
<evidence type="ECO:0000313" key="6">
    <source>
        <dbReference type="EMBL" id="CCC67209.1"/>
    </source>
</evidence>
<evidence type="ECO:0000313" key="7">
    <source>
        <dbReference type="Proteomes" id="UP000001640"/>
    </source>
</evidence>
<dbReference type="eggNOG" id="KOG0266">
    <property type="taxonomic scope" value="Eukaryota"/>
</dbReference>
<dbReference type="OrthoDB" id="10257301at2759"/>
<proteinExistence type="inferred from homology"/>
<reference key="2">
    <citation type="submission" date="2011-08" db="EMBL/GenBank/DDBJ databases">
        <title>Genome sequence of Naumovozyma castellii.</title>
        <authorList>
            <person name="Gordon J.L."/>
            <person name="Armisen D."/>
            <person name="Proux-Wera E."/>
            <person name="OhEigeartaigh S.S."/>
            <person name="Byrne K.P."/>
            <person name="Wolfe K.H."/>
        </authorList>
    </citation>
    <scope>NUCLEOTIDE SEQUENCE</scope>
    <source>
        <strain>Type strain:CBS 4309</strain>
    </source>
</reference>
<accession>G0V6W2</accession>
<dbReference type="GeneID" id="96900689"/>
<dbReference type="HOGENOM" id="CLU_037051_3_1_1"/>
<evidence type="ECO:0000256" key="3">
    <source>
        <dbReference type="ARBA" id="ARBA00022942"/>
    </source>
</evidence>
<keyword evidence="2" id="KW-0677">Repeat</keyword>
<dbReference type="InterPro" id="IPR051179">
    <property type="entry name" value="WD_repeat_multifunction"/>
</dbReference>
<dbReference type="Pfam" id="PF00400">
    <property type="entry name" value="WD40"/>
    <property type="match status" value="2"/>
</dbReference>
<gene>
    <name evidence="6" type="primary">NCAS0A06510</name>
    <name evidence="6" type="ordered locus">NCAS_0A06510</name>
</gene>
<protein>
    <submittedName>
        <fullName evidence="6">Uncharacterized protein</fullName>
    </submittedName>
</protein>
<evidence type="ECO:0000256" key="1">
    <source>
        <dbReference type="ARBA" id="ARBA00022574"/>
    </source>
</evidence>
<dbReference type="GO" id="GO:0044183">
    <property type="term" value="F:protein folding chaperone"/>
    <property type="evidence" value="ECO:0007669"/>
    <property type="project" value="EnsemblFungi"/>
</dbReference>